<dbReference type="SUPFAM" id="SSF56801">
    <property type="entry name" value="Acetyl-CoA synthetase-like"/>
    <property type="match status" value="1"/>
</dbReference>
<dbReference type="AlphaFoldDB" id="A0A538U798"/>
<evidence type="ECO:0000259" key="1">
    <source>
        <dbReference type="Pfam" id="PF04443"/>
    </source>
</evidence>
<protein>
    <submittedName>
        <fullName evidence="2">Acyl-protein synthetase</fullName>
    </submittedName>
</protein>
<dbReference type="InterPro" id="IPR007534">
    <property type="entry name" value="LuxE"/>
</dbReference>
<reference evidence="2 3" key="1">
    <citation type="journal article" date="2019" name="Nat. Microbiol.">
        <title>Mediterranean grassland soil C-N compound turnover is dependent on rainfall and depth, and is mediated by genomically divergent microorganisms.</title>
        <authorList>
            <person name="Diamond S."/>
            <person name="Andeer P.F."/>
            <person name="Li Z."/>
            <person name="Crits-Christoph A."/>
            <person name="Burstein D."/>
            <person name="Anantharaman K."/>
            <person name="Lane K.R."/>
            <person name="Thomas B.C."/>
            <person name="Pan C."/>
            <person name="Northen T.R."/>
            <person name="Banfield J.F."/>
        </authorList>
    </citation>
    <scope>NUCLEOTIDE SEQUENCE [LARGE SCALE GENOMIC DNA]</scope>
    <source>
        <strain evidence="2">WS_11</strain>
    </source>
</reference>
<dbReference type="Proteomes" id="UP000319771">
    <property type="component" value="Unassembled WGS sequence"/>
</dbReference>
<organism evidence="2 3">
    <name type="scientific">Eiseniibacteriota bacterium</name>
    <dbReference type="NCBI Taxonomy" id="2212470"/>
    <lineage>
        <taxon>Bacteria</taxon>
        <taxon>Candidatus Eiseniibacteriota</taxon>
    </lineage>
</organism>
<dbReference type="Pfam" id="PF04443">
    <property type="entry name" value="LuxE"/>
    <property type="match status" value="1"/>
</dbReference>
<comment type="caution">
    <text evidence="2">The sequence shown here is derived from an EMBL/GenBank/DDBJ whole genome shotgun (WGS) entry which is preliminary data.</text>
</comment>
<dbReference type="GO" id="GO:0047474">
    <property type="term" value="F:long-chain fatty acid--protein ligase activity"/>
    <property type="evidence" value="ECO:0007669"/>
    <property type="project" value="InterPro"/>
</dbReference>
<sequence length="364" mass="40412">MKSPARELLDLPPYGRTQVEKRADLTQRIEALTRFHYEACAPYRNVVDRVFGGLGRVDFRRIEDMPFLPVSLFKDLELKSVPDAEVIKVLTSSGTTGQQVSRIHVDAETAQVQSAVLIKVAQHFLGKERLPMVILDHAGVVKDRRSYSARGAGILGMAQFGYRPFYALRDDMSLDLAGLRDYLGTMKGRRILLFGFTGMVWQHFVQALEASSLRLDLSDSILIHSGGWKKLEALAVSQEDFRERLRAVAGIPRVVNFYGMVEQVGGVYFENELHFLQAPIYSEVIVRDPVTLAPRPDGQPGLVQVVSCLPTSYPGHSLLTEDLGVIHGADLPGTAMKGRSFEILGRVPKAELRGCSDTFQTRAA</sequence>
<feature type="domain" description="Acyl-protein synthetase LuxE" evidence="1">
    <location>
        <begin position="30"/>
        <end position="360"/>
    </location>
</feature>
<proteinExistence type="predicted"/>
<evidence type="ECO:0000313" key="3">
    <source>
        <dbReference type="Proteomes" id="UP000319771"/>
    </source>
</evidence>
<dbReference type="InterPro" id="IPR042099">
    <property type="entry name" value="ANL_N_sf"/>
</dbReference>
<name>A0A538U798_UNCEI</name>
<gene>
    <name evidence="2" type="ORF">E6K81_09275</name>
</gene>
<dbReference type="GO" id="GO:0008218">
    <property type="term" value="P:bioluminescence"/>
    <property type="evidence" value="ECO:0007669"/>
    <property type="project" value="InterPro"/>
</dbReference>
<dbReference type="Gene3D" id="3.40.50.12780">
    <property type="entry name" value="N-terminal domain of ligase-like"/>
    <property type="match status" value="1"/>
</dbReference>
<dbReference type="EMBL" id="VBPB01000146">
    <property type="protein sequence ID" value="TMQ71766.1"/>
    <property type="molecule type" value="Genomic_DNA"/>
</dbReference>
<evidence type="ECO:0000313" key="2">
    <source>
        <dbReference type="EMBL" id="TMQ71766.1"/>
    </source>
</evidence>
<accession>A0A538U798</accession>